<dbReference type="GO" id="GO:0031119">
    <property type="term" value="P:tRNA pseudouridine synthesis"/>
    <property type="evidence" value="ECO:0007669"/>
    <property type="project" value="TreeGrafter"/>
</dbReference>
<proteinExistence type="predicted"/>
<reference evidence="2" key="1">
    <citation type="submission" date="2021-02" db="EMBL/GenBank/DDBJ databases">
        <authorList>
            <person name="Nowell W R."/>
        </authorList>
    </citation>
    <scope>NUCLEOTIDE SEQUENCE</scope>
</reference>
<dbReference type="EMBL" id="CAJNOO010001481">
    <property type="protein sequence ID" value="CAF1159293.1"/>
    <property type="molecule type" value="Genomic_DNA"/>
</dbReference>
<evidence type="ECO:0000259" key="1">
    <source>
        <dbReference type="Pfam" id="PF21237"/>
    </source>
</evidence>
<feature type="domain" description="Pus10 N-terminal eukaryotes" evidence="1">
    <location>
        <begin position="69"/>
        <end position="184"/>
    </location>
</feature>
<sequence>MTTDQMITTNAYRLFINRLCQSCPLKNHCCLLNKFIEEQERISLESTSLNRSDIQTIDKNLNVSSLQHCFLCLDILHRYTSDEFVQQIKQVAQLTTIDFQTFCCNLSLPMNLFIRHTYLLKFLTKFIGECNEKDLPIIKDQWRNLMIDRLEEELKRPYEIDSPFEINITFEFNKENEELNFLRKFRYADNPKLQVRCCLIKLYDHCLFFLSVPIRIASLVQ</sequence>
<evidence type="ECO:0000313" key="3">
    <source>
        <dbReference type="EMBL" id="CAF1118754.1"/>
    </source>
</evidence>
<dbReference type="AlphaFoldDB" id="A0A814L1K4"/>
<dbReference type="Proteomes" id="UP000663889">
    <property type="component" value="Unassembled WGS sequence"/>
</dbReference>
<dbReference type="Proteomes" id="UP000663864">
    <property type="component" value="Unassembled WGS sequence"/>
</dbReference>
<accession>A0A814L1K4</accession>
<dbReference type="EMBL" id="CAJNOU010000656">
    <property type="protein sequence ID" value="CAF1058238.1"/>
    <property type="molecule type" value="Genomic_DNA"/>
</dbReference>
<dbReference type="Proteomes" id="UP000663882">
    <property type="component" value="Unassembled WGS sequence"/>
</dbReference>
<dbReference type="PANTHER" id="PTHR21568:SF0">
    <property type="entry name" value="TRNA PSEUDOURIDINE SYNTHASE PUS10"/>
    <property type="match status" value="1"/>
</dbReference>
<dbReference type="InterPro" id="IPR039894">
    <property type="entry name" value="Pus10-like"/>
</dbReference>
<name>A0A814L1K4_9BILA</name>
<comment type="caution">
    <text evidence="2">The sequence shown here is derived from an EMBL/GenBank/DDBJ whole genome shotgun (WGS) entry which is preliminary data.</text>
</comment>
<organism evidence="2 5">
    <name type="scientific">Rotaria sordida</name>
    <dbReference type="NCBI Taxonomy" id="392033"/>
    <lineage>
        <taxon>Eukaryota</taxon>
        <taxon>Metazoa</taxon>
        <taxon>Spiralia</taxon>
        <taxon>Gnathifera</taxon>
        <taxon>Rotifera</taxon>
        <taxon>Eurotatoria</taxon>
        <taxon>Bdelloidea</taxon>
        <taxon>Philodinida</taxon>
        <taxon>Philodinidae</taxon>
        <taxon>Rotaria</taxon>
    </lineage>
</organism>
<protein>
    <recommendedName>
        <fullName evidence="1">Pus10 N-terminal eukaryotes domain-containing protein</fullName>
    </recommendedName>
</protein>
<dbReference type="InterPro" id="IPR048742">
    <property type="entry name" value="Pus10_N_euk"/>
</dbReference>
<gene>
    <name evidence="4" type="ORF">RFH988_LOCUS22349</name>
    <name evidence="2" type="ORF">SEV965_LOCUS13709</name>
    <name evidence="3" type="ORF">ZHD862_LOCUS18511</name>
</gene>
<evidence type="ECO:0000313" key="5">
    <source>
        <dbReference type="Proteomes" id="UP000663889"/>
    </source>
</evidence>
<evidence type="ECO:0000313" key="4">
    <source>
        <dbReference type="EMBL" id="CAF1159293.1"/>
    </source>
</evidence>
<dbReference type="PANTHER" id="PTHR21568">
    <property type="entry name" value="TRNA PSEUDOURIDINE SYNTHASE PUS10"/>
    <property type="match status" value="1"/>
</dbReference>
<dbReference type="OrthoDB" id="9989235at2759"/>
<evidence type="ECO:0000313" key="2">
    <source>
        <dbReference type="EMBL" id="CAF1058238.1"/>
    </source>
</evidence>
<dbReference type="Pfam" id="PF21237">
    <property type="entry name" value="Pus10_N_euk"/>
    <property type="match status" value="1"/>
</dbReference>
<dbReference type="EMBL" id="CAJNOT010000965">
    <property type="protein sequence ID" value="CAF1118754.1"/>
    <property type="molecule type" value="Genomic_DNA"/>
</dbReference>
<dbReference type="GO" id="GO:0009982">
    <property type="term" value="F:pseudouridine synthase activity"/>
    <property type="evidence" value="ECO:0007669"/>
    <property type="project" value="TreeGrafter"/>
</dbReference>